<feature type="transmembrane region" description="Helical" evidence="5">
    <location>
        <begin position="232"/>
        <end position="254"/>
    </location>
</feature>
<dbReference type="EMBL" id="FZQP02001992">
    <property type="protein sequence ID" value="VVC94397.1"/>
    <property type="molecule type" value="Genomic_DNA"/>
</dbReference>
<evidence type="ECO:0000256" key="1">
    <source>
        <dbReference type="ARBA" id="ARBA00004477"/>
    </source>
</evidence>
<keyword evidence="5" id="KW-0472">Membrane</keyword>
<evidence type="ECO:0000256" key="4">
    <source>
        <dbReference type="ARBA" id="ARBA00023315"/>
    </source>
</evidence>
<evidence type="ECO:0000256" key="5">
    <source>
        <dbReference type="SAM" id="Phobius"/>
    </source>
</evidence>
<evidence type="ECO:0000313" key="7">
    <source>
        <dbReference type="Proteomes" id="UP000324832"/>
    </source>
</evidence>
<name>A0A5E4QAD7_9NEOP</name>
<feature type="transmembrane region" description="Helical" evidence="5">
    <location>
        <begin position="56"/>
        <end position="78"/>
    </location>
</feature>
<dbReference type="GO" id="GO:0008374">
    <property type="term" value="F:O-acyltransferase activity"/>
    <property type="evidence" value="ECO:0007669"/>
    <property type="project" value="InterPro"/>
</dbReference>
<dbReference type="AlphaFoldDB" id="A0A5E4QAD7"/>
<feature type="transmembrane region" description="Helical" evidence="5">
    <location>
        <begin position="137"/>
        <end position="159"/>
    </location>
</feature>
<dbReference type="GO" id="GO:0008203">
    <property type="term" value="P:cholesterol metabolic process"/>
    <property type="evidence" value="ECO:0007669"/>
    <property type="project" value="TreeGrafter"/>
</dbReference>
<protein>
    <submittedName>
        <fullName evidence="6">Uncharacterized protein</fullName>
    </submittedName>
</protein>
<feature type="transmembrane region" description="Helical" evidence="5">
    <location>
        <begin position="103"/>
        <end position="122"/>
    </location>
</feature>
<keyword evidence="5" id="KW-1133">Transmembrane helix</keyword>
<evidence type="ECO:0000256" key="3">
    <source>
        <dbReference type="ARBA" id="ARBA00022824"/>
    </source>
</evidence>
<keyword evidence="4" id="KW-0012">Acyltransferase</keyword>
<keyword evidence="3" id="KW-0256">Endoplasmic reticulum</keyword>
<keyword evidence="2" id="KW-0808">Transferase</keyword>
<reference evidence="6 7" key="1">
    <citation type="submission" date="2017-07" db="EMBL/GenBank/DDBJ databases">
        <authorList>
            <person name="Talla V."/>
            <person name="Backstrom N."/>
        </authorList>
    </citation>
    <scope>NUCLEOTIDE SEQUENCE [LARGE SCALE GENOMIC DNA]</scope>
</reference>
<organism evidence="6 7">
    <name type="scientific">Leptidea sinapis</name>
    <dbReference type="NCBI Taxonomy" id="189913"/>
    <lineage>
        <taxon>Eukaryota</taxon>
        <taxon>Metazoa</taxon>
        <taxon>Ecdysozoa</taxon>
        <taxon>Arthropoda</taxon>
        <taxon>Hexapoda</taxon>
        <taxon>Insecta</taxon>
        <taxon>Pterygota</taxon>
        <taxon>Neoptera</taxon>
        <taxon>Endopterygota</taxon>
        <taxon>Lepidoptera</taxon>
        <taxon>Glossata</taxon>
        <taxon>Ditrysia</taxon>
        <taxon>Papilionoidea</taxon>
        <taxon>Pieridae</taxon>
        <taxon>Dismorphiinae</taxon>
        <taxon>Leptidea</taxon>
    </lineage>
</organism>
<gene>
    <name evidence="6" type="ORF">LSINAPIS_LOCUS6363</name>
</gene>
<sequence length="270" mass="31051">MKPIKMDEIDSALRRRYPVVKQQQKEATQEKEEKSEFVARESPLTVLIENSLHIRAIYHIFVAIVVVLLCDTVIYDLVERGKISVGLGSVVHGFGDVRRALRIWLLQLLLALVVYPGIWIYAAGRRIINNKPGLCKIWAVLGSGGLFAIEATLFSLTCWDLGTKHLAIGSAVAVTCEMFRWAMKIYAAAVSLLPRCHNGTKPLPTFRHYLYFLFVPTLLYRDEYPRTKRIRWSVVVSHFLEVAAIIFYNCFIWERFIVPYWSEYGKEPKV</sequence>
<keyword evidence="5" id="KW-0812">Transmembrane</keyword>
<evidence type="ECO:0000313" key="6">
    <source>
        <dbReference type="EMBL" id="VVC94397.1"/>
    </source>
</evidence>
<dbReference type="Proteomes" id="UP000324832">
    <property type="component" value="Unassembled WGS sequence"/>
</dbReference>
<evidence type="ECO:0000256" key="2">
    <source>
        <dbReference type="ARBA" id="ARBA00022679"/>
    </source>
</evidence>
<accession>A0A5E4QAD7</accession>
<dbReference type="GO" id="GO:0005789">
    <property type="term" value="C:endoplasmic reticulum membrane"/>
    <property type="evidence" value="ECO:0007669"/>
    <property type="project" value="UniProtKB-SubCell"/>
</dbReference>
<comment type="subcellular location">
    <subcellularLocation>
        <location evidence="1">Endoplasmic reticulum membrane</location>
        <topology evidence="1">Multi-pass membrane protein</topology>
    </subcellularLocation>
</comment>
<dbReference type="PANTHER" id="PTHR10408:SF8">
    <property type="entry name" value="O-ACYLTRANSFERASE"/>
    <property type="match status" value="1"/>
</dbReference>
<proteinExistence type="predicted"/>
<dbReference type="PANTHER" id="PTHR10408">
    <property type="entry name" value="STEROL O-ACYLTRANSFERASE"/>
    <property type="match status" value="1"/>
</dbReference>
<dbReference type="InterPro" id="IPR014371">
    <property type="entry name" value="Oat_ACAT_DAG_ARE"/>
</dbReference>
<keyword evidence="7" id="KW-1185">Reference proteome</keyword>